<feature type="domain" description="Membrane insertase YidC/Oxa/ALB C-terminal" evidence="19">
    <location>
        <begin position="55"/>
        <end position="271"/>
    </location>
</feature>
<evidence type="ECO:0000256" key="8">
    <source>
        <dbReference type="ARBA" id="ARBA00022989"/>
    </source>
</evidence>
<reference evidence="20 21" key="1">
    <citation type="submission" date="2017-05" db="EMBL/GenBank/DDBJ databases">
        <title>Bifidobacterium vansinderenii sp. nov.</title>
        <authorList>
            <person name="Lugli G.A."/>
            <person name="Duranti S."/>
            <person name="Mangifesta M."/>
        </authorList>
    </citation>
    <scope>NUCLEOTIDE SEQUENCE [LARGE SCALE GENOMIC DNA]</scope>
    <source>
        <strain evidence="20 21">Tam10B</strain>
    </source>
</reference>
<sequence length="345" mass="39284">MTPMNQNVFYLDNSSFFAFFYKILYPIEWLMTHLLNIFHEALTFIGFQDGPGIAWVLSIVLLVVFVRLCILPLFVKQMNSMRKMQALQPKLKHIQDKYKGKTDPASREAMNRETMKLYADTGANPMGSCVPALIQSPVFMTMFYVLSSVSYIARGVKDPYGAFTVDVAKDIEATHVFNVSLADMFGTASGSGKITVGVFIALMCLTMFLSQYYNLRRNLPRESMQGQQYNMQRSMAFIFPVMYIFSGIAFPFAVLVYWLTNNVWTLAQTIVQVEHMPTPGSPAAETRAKRVHAREVRRREREGLPTIEEEALAKAKAAEAERGEKGHQRQQPSRKKSQPKSKRKK</sequence>
<feature type="transmembrane region" description="Helical" evidence="18">
    <location>
        <begin position="194"/>
        <end position="215"/>
    </location>
</feature>
<evidence type="ECO:0000313" key="20">
    <source>
        <dbReference type="EMBL" id="OXM99284.1"/>
    </source>
</evidence>
<keyword evidence="9 18" id="KW-0472">Membrane</keyword>
<organism evidence="20 21">
    <name type="scientific">Bifidobacterium vansinderenii</name>
    <dbReference type="NCBI Taxonomy" id="1984871"/>
    <lineage>
        <taxon>Bacteria</taxon>
        <taxon>Bacillati</taxon>
        <taxon>Actinomycetota</taxon>
        <taxon>Actinomycetes</taxon>
        <taxon>Bifidobacteriales</taxon>
        <taxon>Bifidobacteriaceae</taxon>
        <taxon>Bifidobacterium</taxon>
    </lineage>
</organism>
<comment type="similarity">
    <text evidence="2">Belongs to the OXA1/ALB3/YidC family. Type 1 subfamily.</text>
</comment>
<dbReference type="EMBL" id="NEWD01000047">
    <property type="protein sequence ID" value="OXM99284.1"/>
    <property type="molecule type" value="Genomic_DNA"/>
</dbReference>
<feature type="region of interest" description="Disordered" evidence="17">
    <location>
        <begin position="278"/>
        <end position="345"/>
    </location>
</feature>
<evidence type="ECO:0000256" key="2">
    <source>
        <dbReference type="ARBA" id="ARBA00010527"/>
    </source>
</evidence>
<comment type="caution">
    <text evidence="20">The sequence shown here is derived from an EMBL/GenBank/DDBJ whole genome shotgun (WGS) entry which is preliminary data.</text>
</comment>
<dbReference type="InterPro" id="IPR047196">
    <property type="entry name" value="YidC_ALB_C"/>
</dbReference>
<evidence type="ECO:0000256" key="4">
    <source>
        <dbReference type="ARBA" id="ARBA00022448"/>
    </source>
</evidence>
<dbReference type="Proteomes" id="UP000215433">
    <property type="component" value="Unassembled WGS sequence"/>
</dbReference>
<keyword evidence="5" id="KW-1003">Cell membrane</keyword>
<evidence type="ECO:0000256" key="9">
    <source>
        <dbReference type="ARBA" id="ARBA00023136"/>
    </source>
</evidence>
<dbReference type="AlphaFoldDB" id="A0A229VUI0"/>
<evidence type="ECO:0000256" key="3">
    <source>
        <dbReference type="ARBA" id="ARBA00015325"/>
    </source>
</evidence>
<dbReference type="GO" id="GO:0015031">
    <property type="term" value="P:protein transport"/>
    <property type="evidence" value="ECO:0007669"/>
    <property type="project" value="UniProtKB-KW"/>
</dbReference>
<keyword evidence="10" id="KW-0143">Chaperone</keyword>
<dbReference type="GO" id="GO:0032977">
    <property type="term" value="F:membrane insertase activity"/>
    <property type="evidence" value="ECO:0007669"/>
    <property type="project" value="InterPro"/>
</dbReference>
<evidence type="ECO:0000256" key="5">
    <source>
        <dbReference type="ARBA" id="ARBA00022475"/>
    </source>
</evidence>
<evidence type="ECO:0000256" key="6">
    <source>
        <dbReference type="ARBA" id="ARBA00022692"/>
    </source>
</evidence>
<evidence type="ECO:0000256" key="11">
    <source>
        <dbReference type="ARBA" id="ARBA00025034"/>
    </source>
</evidence>
<evidence type="ECO:0000256" key="15">
    <source>
        <dbReference type="ARBA" id="ARBA00033342"/>
    </source>
</evidence>
<dbReference type="PANTHER" id="PTHR12428">
    <property type="entry name" value="OXA1"/>
    <property type="match status" value="1"/>
</dbReference>
<feature type="compositionally biased region" description="Basic and acidic residues" evidence="17">
    <location>
        <begin position="311"/>
        <end position="327"/>
    </location>
</feature>
<keyword evidence="4" id="KW-0813">Transport</keyword>
<evidence type="ECO:0000256" key="7">
    <source>
        <dbReference type="ARBA" id="ARBA00022927"/>
    </source>
</evidence>
<feature type="compositionally biased region" description="Basic and acidic residues" evidence="17">
    <location>
        <begin position="293"/>
        <end position="303"/>
    </location>
</feature>
<comment type="function">
    <text evidence="11">Required for the insertion and/or proper folding and/or complex formation of integral membrane proteins into the membrane. Involved in integration of membrane proteins that insert both dependently and independently of the Sec translocase complex, as well as at least some lipoproteins. Aids folding of multispanning membrane proteins.</text>
</comment>
<feature type="compositionally biased region" description="Basic residues" evidence="17">
    <location>
        <begin position="332"/>
        <end position="345"/>
    </location>
</feature>
<keyword evidence="21" id="KW-1185">Reference proteome</keyword>
<dbReference type="InterPro" id="IPR028055">
    <property type="entry name" value="YidC/Oxa/ALB_C"/>
</dbReference>
<evidence type="ECO:0000256" key="18">
    <source>
        <dbReference type="SAM" id="Phobius"/>
    </source>
</evidence>
<evidence type="ECO:0000259" key="19">
    <source>
        <dbReference type="Pfam" id="PF02096"/>
    </source>
</evidence>
<evidence type="ECO:0000313" key="21">
    <source>
        <dbReference type="Proteomes" id="UP000215433"/>
    </source>
</evidence>
<name>A0A229VUI0_9BIFI</name>
<keyword evidence="7" id="KW-0653">Protein transport</keyword>
<dbReference type="GO" id="GO:0051205">
    <property type="term" value="P:protein insertion into membrane"/>
    <property type="evidence" value="ECO:0007669"/>
    <property type="project" value="TreeGrafter"/>
</dbReference>
<evidence type="ECO:0000256" key="10">
    <source>
        <dbReference type="ARBA" id="ARBA00023186"/>
    </source>
</evidence>
<evidence type="ECO:0000256" key="1">
    <source>
        <dbReference type="ARBA" id="ARBA00004651"/>
    </source>
</evidence>
<feature type="transmembrane region" description="Helical" evidence="18">
    <location>
        <begin position="52"/>
        <end position="75"/>
    </location>
</feature>
<comment type="subunit">
    <text evidence="12">Interacts with the Sec translocase complex via SecD. Specifically interacts with transmembrane segments of nascent integral membrane proteins during membrane integration.</text>
</comment>
<keyword evidence="6 16" id="KW-0812">Transmembrane</keyword>
<keyword evidence="8 18" id="KW-1133">Transmembrane helix</keyword>
<evidence type="ECO:0000256" key="14">
    <source>
        <dbReference type="ARBA" id="ARBA00033245"/>
    </source>
</evidence>
<dbReference type="NCBIfam" id="TIGR03592">
    <property type="entry name" value="yidC_oxa1_cterm"/>
    <property type="match status" value="1"/>
</dbReference>
<dbReference type="GO" id="GO:0005886">
    <property type="term" value="C:plasma membrane"/>
    <property type="evidence" value="ECO:0007669"/>
    <property type="project" value="UniProtKB-SubCell"/>
</dbReference>
<dbReference type="InterPro" id="IPR001708">
    <property type="entry name" value="YidC/ALB3/OXA1/COX18"/>
</dbReference>
<dbReference type="CDD" id="cd20070">
    <property type="entry name" value="5TM_YidC_Alb3"/>
    <property type="match status" value="1"/>
</dbReference>
<evidence type="ECO:0000256" key="12">
    <source>
        <dbReference type="ARBA" id="ARBA00026028"/>
    </source>
</evidence>
<evidence type="ECO:0000256" key="17">
    <source>
        <dbReference type="SAM" id="MobiDB-lite"/>
    </source>
</evidence>
<protein>
    <recommendedName>
        <fullName evidence="3">Membrane protein insertase YidC</fullName>
    </recommendedName>
    <alternativeName>
        <fullName evidence="15">Foldase YidC</fullName>
    </alternativeName>
    <alternativeName>
        <fullName evidence="14">Membrane integrase YidC</fullName>
    </alternativeName>
    <alternativeName>
        <fullName evidence="13">Membrane protein YidC</fullName>
    </alternativeName>
</protein>
<accession>A0A229VUI0</accession>
<dbReference type="Pfam" id="PF02096">
    <property type="entry name" value="60KD_IMP"/>
    <property type="match status" value="1"/>
</dbReference>
<proteinExistence type="inferred from homology"/>
<evidence type="ECO:0000256" key="16">
    <source>
        <dbReference type="RuleBase" id="RU003945"/>
    </source>
</evidence>
<dbReference type="PANTHER" id="PTHR12428:SF65">
    <property type="entry name" value="CYTOCHROME C OXIDASE ASSEMBLY PROTEIN COX18, MITOCHONDRIAL"/>
    <property type="match status" value="1"/>
</dbReference>
<evidence type="ECO:0000256" key="13">
    <source>
        <dbReference type="ARBA" id="ARBA00031538"/>
    </source>
</evidence>
<gene>
    <name evidence="20" type="ORF">Tam10B_2472</name>
</gene>
<feature type="transmembrane region" description="Helical" evidence="18">
    <location>
        <begin position="236"/>
        <end position="259"/>
    </location>
</feature>
<comment type="subcellular location">
    <subcellularLocation>
        <location evidence="1">Cell membrane</location>
        <topology evidence="1">Multi-pass membrane protein</topology>
    </subcellularLocation>
    <subcellularLocation>
        <location evidence="16">Membrane</location>
        <topology evidence="16">Multi-pass membrane protein</topology>
    </subcellularLocation>
</comment>
<dbReference type="NCBIfam" id="NF002350">
    <property type="entry name" value="PRK01315.1"/>
    <property type="match status" value="1"/>
</dbReference>
<feature type="transmembrane region" description="Helical" evidence="18">
    <location>
        <begin position="132"/>
        <end position="153"/>
    </location>
</feature>